<dbReference type="EMBL" id="SIXF01000050">
    <property type="protein sequence ID" value="TBO36383.1"/>
    <property type="molecule type" value="Genomic_DNA"/>
</dbReference>
<comment type="similarity">
    <text evidence="1">Belongs to the 'phage' integrase family.</text>
</comment>
<dbReference type="InterPro" id="IPR002104">
    <property type="entry name" value="Integrase_catalytic"/>
</dbReference>
<evidence type="ECO:0000256" key="1">
    <source>
        <dbReference type="ARBA" id="ARBA00008857"/>
    </source>
</evidence>
<dbReference type="Proteomes" id="UP000291819">
    <property type="component" value="Unassembled WGS sequence"/>
</dbReference>
<dbReference type="Pfam" id="PF17293">
    <property type="entry name" value="Arm-DNA-bind_5"/>
    <property type="match status" value="1"/>
</dbReference>
<dbReference type="InterPro" id="IPR035386">
    <property type="entry name" value="Arm-DNA-bind_5"/>
</dbReference>
<accession>A0A4Q9H391</accession>
<dbReference type="InterPro" id="IPR050090">
    <property type="entry name" value="Tyrosine_recombinase_XerCD"/>
</dbReference>
<evidence type="ECO:0000259" key="4">
    <source>
        <dbReference type="PROSITE" id="PS51898"/>
    </source>
</evidence>
<keyword evidence="2" id="KW-0238">DNA-binding</keyword>
<dbReference type="AlphaFoldDB" id="A0A4Q9H391"/>
<gene>
    <name evidence="5" type="ORF">EYS08_24935</name>
</gene>
<dbReference type="InterPro" id="IPR010998">
    <property type="entry name" value="Integrase_recombinase_N"/>
</dbReference>
<comment type="caution">
    <text evidence="5">The sequence shown here is derived from an EMBL/GenBank/DDBJ whole genome shotgun (WGS) entry which is preliminary data.</text>
</comment>
<dbReference type="InterPro" id="IPR011010">
    <property type="entry name" value="DNA_brk_join_enz"/>
</dbReference>
<dbReference type="SUPFAM" id="SSF56349">
    <property type="entry name" value="DNA breaking-rejoining enzymes"/>
    <property type="match status" value="1"/>
</dbReference>
<dbReference type="GO" id="GO:0003677">
    <property type="term" value="F:DNA binding"/>
    <property type="evidence" value="ECO:0007669"/>
    <property type="project" value="UniProtKB-KW"/>
</dbReference>
<dbReference type="Gene3D" id="1.10.150.130">
    <property type="match status" value="1"/>
</dbReference>
<dbReference type="GO" id="GO:0006310">
    <property type="term" value="P:DNA recombination"/>
    <property type="evidence" value="ECO:0007669"/>
    <property type="project" value="UniProtKB-KW"/>
</dbReference>
<evidence type="ECO:0000256" key="2">
    <source>
        <dbReference type="ARBA" id="ARBA00023125"/>
    </source>
</evidence>
<evidence type="ECO:0000313" key="5">
    <source>
        <dbReference type="EMBL" id="TBO36383.1"/>
    </source>
</evidence>
<keyword evidence="6" id="KW-1185">Reference proteome</keyword>
<dbReference type="InterPro" id="IPR013762">
    <property type="entry name" value="Integrase-like_cat_sf"/>
</dbReference>
<protein>
    <recommendedName>
        <fullName evidence="4">Tyr recombinase domain-containing protein</fullName>
    </recommendedName>
</protein>
<dbReference type="GO" id="GO:0015074">
    <property type="term" value="P:DNA integration"/>
    <property type="evidence" value="ECO:0007669"/>
    <property type="project" value="InterPro"/>
</dbReference>
<organism evidence="5 6">
    <name type="scientific">Pedobacter kyonggii</name>
    <dbReference type="NCBI Taxonomy" id="1926871"/>
    <lineage>
        <taxon>Bacteria</taxon>
        <taxon>Pseudomonadati</taxon>
        <taxon>Bacteroidota</taxon>
        <taxon>Sphingobacteriia</taxon>
        <taxon>Sphingobacteriales</taxon>
        <taxon>Sphingobacteriaceae</taxon>
        <taxon>Pedobacter</taxon>
    </lineage>
</organism>
<dbReference type="PANTHER" id="PTHR30349:SF64">
    <property type="entry name" value="PROPHAGE INTEGRASE INTD-RELATED"/>
    <property type="match status" value="1"/>
</dbReference>
<dbReference type="PROSITE" id="PS51898">
    <property type="entry name" value="TYR_RECOMBINASE"/>
    <property type="match status" value="1"/>
</dbReference>
<dbReference type="RefSeq" id="WP_131032612.1">
    <property type="nucleotide sequence ID" value="NZ_SIXF01000050.1"/>
</dbReference>
<dbReference type="Gene3D" id="1.10.443.10">
    <property type="entry name" value="Intergrase catalytic core"/>
    <property type="match status" value="1"/>
</dbReference>
<proteinExistence type="inferred from homology"/>
<evidence type="ECO:0000256" key="3">
    <source>
        <dbReference type="ARBA" id="ARBA00023172"/>
    </source>
</evidence>
<name>A0A4Q9H391_9SPHI</name>
<dbReference type="InterPro" id="IPR025269">
    <property type="entry name" value="SAM-like_dom"/>
</dbReference>
<dbReference type="OrthoDB" id="1094492at2"/>
<evidence type="ECO:0000313" key="6">
    <source>
        <dbReference type="Proteomes" id="UP000291819"/>
    </source>
</evidence>
<sequence>MATCNLYHDKRRTRNDGLFPIKFRVTYERKSKYIDTGFYVDEADFQKIRTGNRIDPKLKRYRDKLIELVKKAEDIIEGLECFSFEVFVRRLKNSGDRNDLINLIKEKVMALEEEECYANARLYRQAAVLLEKFNLERFKTDKLLLRNLTPDFLRAFQKWALTTNYIVDKKKTAQPRTYSVTTIGMYLIRIKAIVNACVDSGELHQARNPFGRKKFTIPKSRVSKRPLELSEIRLLANYETEDKREQFARDLFIFSYLANGMNFYDIFKLKWSDIKGEEFNFVRQKTFSKLPDKRIRVFLNDKLLSIIKRHGKDREEKGYIFDVVPWGASKMEEQKRIRTTIAIVNPQLKKIATTIGINPDISTYYARHSFATIMHELGASLITLKNVIGHEDIKSTQVYIGYDKKERLIELQNRLLEE</sequence>
<dbReference type="Pfam" id="PF13102">
    <property type="entry name" value="Phage_int_SAM_5"/>
    <property type="match status" value="1"/>
</dbReference>
<feature type="domain" description="Tyr recombinase" evidence="4">
    <location>
        <begin position="222"/>
        <end position="413"/>
    </location>
</feature>
<reference evidence="5 6" key="1">
    <citation type="submission" date="2019-02" db="EMBL/GenBank/DDBJ databases">
        <title>Pedobacter kyonggii whole genome sequence analysis.</title>
        <authorList>
            <person name="Dahal R.H."/>
        </authorList>
    </citation>
    <scope>NUCLEOTIDE SEQUENCE [LARGE SCALE GENOMIC DNA]</scope>
    <source>
        <strain evidence="5 6">K-4-11-1</strain>
    </source>
</reference>
<dbReference type="Pfam" id="PF00589">
    <property type="entry name" value="Phage_integrase"/>
    <property type="match status" value="1"/>
</dbReference>
<dbReference type="PANTHER" id="PTHR30349">
    <property type="entry name" value="PHAGE INTEGRASE-RELATED"/>
    <property type="match status" value="1"/>
</dbReference>
<keyword evidence="3" id="KW-0233">DNA recombination</keyword>